<feature type="compositionally biased region" description="Low complexity" evidence="2">
    <location>
        <begin position="57"/>
        <end position="84"/>
    </location>
</feature>
<evidence type="ECO:0000256" key="1">
    <source>
        <dbReference type="ARBA" id="ARBA00022737"/>
    </source>
</evidence>
<dbReference type="SMART" id="SM00710">
    <property type="entry name" value="PbH1"/>
    <property type="match status" value="10"/>
</dbReference>
<dbReference type="Proteomes" id="UP000570517">
    <property type="component" value="Unassembled WGS sequence"/>
</dbReference>
<name>A0A850PZ96_9MYCO</name>
<dbReference type="InterPro" id="IPR006626">
    <property type="entry name" value="PbH1"/>
</dbReference>
<feature type="domain" description="Right handed beta helix" evidence="5">
    <location>
        <begin position="585"/>
        <end position="732"/>
    </location>
</feature>
<dbReference type="InterPro" id="IPR012334">
    <property type="entry name" value="Pectin_lyas_fold"/>
</dbReference>
<feature type="compositionally biased region" description="Acidic residues" evidence="2">
    <location>
        <begin position="143"/>
        <end position="152"/>
    </location>
</feature>
<dbReference type="Pfam" id="PF13229">
    <property type="entry name" value="Beta_helix"/>
    <property type="match status" value="1"/>
</dbReference>
<dbReference type="AlphaFoldDB" id="A0A850PZ96"/>
<dbReference type="Pfam" id="PF17963">
    <property type="entry name" value="Big_9"/>
    <property type="match status" value="1"/>
</dbReference>
<dbReference type="Gene3D" id="2.160.20.10">
    <property type="entry name" value="Single-stranded right-handed beta-helix, Pectin lyase-like"/>
    <property type="match status" value="2"/>
</dbReference>
<reference evidence="6 7" key="1">
    <citation type="submission" date="2020-05" db="EMBL/GenBank/DDBJ databases">
        <title>Draft genome sequence of Mycobacterium hippocampi DL, isolated from European seabass, Dicentrarchus labrax, reared in fish farms.</title>
        <authorList>
            <person name="Stathopoulou P."/>
            <person name="Asimakis E."/>
            <person name="Tzokas K."/>
            <person name="Batargias C."/>
            <person name="Tsiamis G."/>
        </authorList>
    </citation>
    <scope>NUCLEOTIDE SEQUENCE [LARGE SCALE GENOMIC DNA]</scope>
    <source>
        <strain evidence="6 7">DL</strain>
    </source>
</reference>
<dbReference type="InterPro" id="IPR039448">
    <property type="entry name" value="Beta_helix"/>
</dbReference>
<feature type="domain" description="Rhamnogalacturonase A/B/Epimerase-like pectate lyase" evidence="4">
    <location>
        <begin position="363"/>
        <end position="446"/>
    </location>
</feature>
<keyword evidence="1" id="KW-0677">Repeat</keyword>
<comment type="caution">
    <text evidence="6">The sequence shown here is derived from an EMBL/GenBank/DDBJ whole genome shotgun (WGS) entry which is preliminary data.</text>
</comment>
<dbReference type="PANTHER" id="PTHR22990:SF15">
    <property type="entry name" value="F-BOX ONLY PROTEIN 10"/>
    <property type="match status" value="1"/>
</dbReference>
<evidence type="ECO:0000259" key="5">
    <source>
        <dbReference type="Pfam" id="PF13229"/>
    </source>
</evidence>
<evidence type="ECO:0008006" key="8">
    <source>
        <dbReference type="Google" id="ProtNLM"/>
    </source>
</evidence>
<proteinExistence type="predicted"/>
<evidence type="ECO:0000313" key="6">
    <source>
        <dbReference type="EMBL" id="NVN53743.1"/>
    </source>
</evidence>
<dbReference type="SUPFAM" id="SSF51126">
    <property type="entry name" value="Pectin lyase-like"/>
    <property type="match status" value="1"/>
</dbReference>
<accession>A0A850PZ96</accession>
<evidence type="ECO:0000256" key="2">
    <source>
        <dbReference type="SAM" id="MobiDB-lite"/>
    </source>
</evidence>
<evidence type="ECO:0000313" key="7">
    <source>
        <dbReference type="Proteomes" id="UP000570517"/>
    </source>
</evidence>
<feature type="transmembrane region" description="Helical" evidence="3">
    <location>
        <begin position="34"/>
        <end position="58"/>
    </location>
</feature>
<dbReference type="InterPro" id="IPR051550">
    <property type="entry name" value="SCF-Subunits/Alg-Epimerases"/>
</dbReference>
<feature type="region of interest" description="Disordered" evidence="2">
    <location>
        <begin position="330"/>
        <end position="359"/>
    </location>
</feature>
<feature type="region of interest" description="Disordered" evidence="2">
    <location>
        <begin position="57"/>
        <end position="224"/>
    </location>
</feature>
<feature type="compositionally biased region" description="Polar residues" evidence="2">
    <location>
        <begin position="209"/>
        <end position="221"/>
    </location>
</feature>
<organism evidence="6 7">
    <name type="scientific">Mycolicibacterium hippocampi</name>
    <dbReference type="NCBI Taxonomy" id="659824"/>
    <lineage>
        <taxon>Bacteria</taxon>
        <taxon>Bacillati</taxon>
        <taxon>Actinomycetota</taxon>
        <taxon>Actinomycetes</taxon>
        <taxon>Mycobacteriales</taxon>
        <taxon>Mycobacteriaceae</taxon>
        <taxon>Mycolicibacterium</taxon>
    </lineage>
</organism>
<dbReference type="InterPro" id="IPR024535">
    <property type="entry name" value="RHGA/B-epi-like_pectate_lyase"/>
</dbReference>
<dbReference type="PANTHER" id="PTHR22990">
    <property type="entry name" value="F-BOX ONLY PROTEIN"/>
    <property type="match status" value="1"/>
</dbReference>
<feature type="compositionally biased region" description="Basic and acidic residues" evidence="2">
    <location>
        <begin position="85"/>
        <end position="106"/>
    </location>
</feature>
<gene>
    <name evidence="6" type="ORF">HLY00_4095</name>
</gene>
<evidence type="ECO:0000259" key="4">
    <source>
        <dbReference type="Pfam" id="PF12708"/>
    </source>
</evidence>
<dbReference type="Pfam" id="PF12708">
    <property type="entry name" value="Pect-lyase_RHGA_epim"/>
    <property type="match status" value="1"/>
</dbReference>
<keyword evidence="7" id="KW-1185">Reference proteome</keyword>
<sequence>MSDIHERGVTTGSGPTKGARNGGRARRQRRIEPYAWLTAGAVSVGIGAAAFTGAGLAAADDTAGDSASASSSASAGSETATTGPAKREPSAADGTRPSDVDRTDRESTDDDEADDEVSEQSDQSLDGGDRADDTKDASSTEPEFSESDPDDMVGDHATAVRAKRSENSTPREAQVEASVDQGLRPGAVSAADIESISSTSEEQESRSTAVLQESNQSTESVLTGAVPGTAGGFDANGAPVTVKLSVTPKQGRVEVNTDGTYSYTPSSALAASGGTDTFSVTVTTLNPPETGLKALWSAMIRMLTIGLVKPAVSTSVTRTVTVTVAKTADIDTDPAPAPVPPSKYDSGLSDPFQMPSASAGKTLNVRDYGATSNRSSDNDATAIQKAINAAQAGDTVYIPNGTYHIKSTIGLKAGVSLIGQSRDGAVLASAFWSSPHAMIYAAPNVSNLTVSSFTITRASGSAVKAAVRLGVEGSAGVVSRIVVKDLFIEKFQRFGIQLQNAYQVLVDGNTIRNATALDGGGSGYGILIDQSRSSNNWIRNNDIGPVIRHGILIQMSAHHNLIENNRITGTVSGAIDLHGEDEYSNEIRYNTVWNGVRNGTTVSPNGAGIEVGEYSGSIGSSAQHDNSGANNWIHHNVVYGYSYGLRIVNNSNGTYIENNIFYDNFGSGILADLAPMNNIHISGNEIYNNASGITLYDVTAASIEDNVIRDNDSYGIWTNAGTTGYIVTGNTVTGNGVNVALGSSNGVYSVSA</sequence>
<keyword evidence="3" id="KW-0472">Membrane</keyword>
<protein>
    <recommendedName>
        <fullName evidence="8">Pectate lyase superfamily protein domain-containing protein</fullName>
    </recommendedName>
</protein>
<dbReference type="InterPro" id="IPR011050">
    <property type="entry name" value="Pectin_lyase_fold/virulence"/>
</dbReference>
<evidence type="ECO:0000256" key="3">
    <source>
        <dbReference type="SAM" id="Phobius"/>
    </source>
</evidence>
<feature type="compositionally biased region" description="Basic and acidic residues" evidence="2">
    <location>
        <begin position="127"/>
        <end position="138"/>
    </location>
</feature>
<dbReference type="EMBL" id="JABFYL010000049">
    <property type="protein sequence ID" value="NVN53743.1"/>
    <property type="molecule type" value="Genomic_DNA"/>
</dbReference>
<feature type="compositionally biased region" description="Acidic residues" evidence="2">
    <location>
        <begin position="107"/>
        <end position="119"/>
    </location>
</feature>
<keyword evidence="3" id="KW-0812">Transmembrane</keyword>
<keyword evidence="3" id="KW-1133">Transmembrane helix</keyword>
<feature type="region of interest" description="Disordered" evidence="2">
    <location>
        <begin position="1"/>
        <end position="33"/>
    </location>
</feature>